<dbReference type="PROSITE" id="PS00653">
    <property type="entry name" value="GLYCOSYL_HYDROL_F1_2"/>
    <property type="match status" value="1"/>
</dbReference>
<dbReference type="SUPFAM" id="SSF51445">
    <property type="entry name" value="(Trans)glycosidases"/>
    <property type="match status" value="1"/>
</dbReference>
<dbReference type="PANTHER" id="PTHR10353:SF310">
    <property type="entry name" value="BETA-GLUCOSIDASE 42"/>
    <property type="match status" value="1"/>
</dbReference>
<dbReference type="InterPro" id="IPR001360">
    <property type="entry name" value="Glyco_hydro_1"/>
</dbReference>
<evidence type="ECO:0000256" key="5">
    <source>
        <dbReference type="ARBA" id="ARBA00022554"/>
    </source>
</evidence>
<evidence type="ECO:0000256" key="4">
    <source>
        <dbReference type="ARBA" id="ARBA00012250"/>
    </source>
</evidence>
<evidence type="ECO:0000256" key="2">
    <source>
        <dbReference type="ARBA" id="ARBA00004116"/>
    </source>
</evidence>
<dbReference type="GO" id="GO:0005975">
    <property type="term" value="P:carbohydrate metabolic process"/>
    <property type="evidence" value="ECO:0007669"/>
    <property type="project" value="InterPro"/>
</dbReference>
<reference evidence="11" key="1">
    <citation type="submission" date="2019-12" db="EMBL/GenBank/DDBJ databases">
        <title>Genome sequencing and annotation of Brassica cretica.</title>
        <authorList>
            <person name="Studholme D.J."/>
            <person name="Sarris P."/>
        </authorList>
    </citation>
    <scope>NUCLEOTIDE SEQUENCE</scope>
    <source>
        <strain evidence="11">PFS-109/04</strain>
        <tissue evidence="11">Leaf</tissue>
    </source>
</reference>
<dbReference type="PRINTS" id="PR00131">
    <property type="entry name" value="GLHYDRLASE1"/>
</dbReference>
<evidence type="ECO:0000256" key="8">
    <source>
        <dbReference type="ARBA" id="ARBA00032797"/>
    </source>
</evidence>
<evidence type="ECO:0000256" key="1">
    <source>
        <dbReference type="ARBA" id="ARBA00003014"/>
    </source>
</evidence>
<dbReference type="Gene3D" id="3.20.20.80">
    <property type="entry name" value="Glycosidases"/>
    <property type="match status" value="2"/>
</dbReference>
<evidence type="ECO:0000256" key="10">
    <source>
        <dbReference type="RuleBase" id="RU003690"/>
    </source>
</evidence>
<dbReference type="InterPro" id="IPR033132">
    <property type="entry name" value="GH_1_N_CS"/>
</dbReference>
<comment type="catalytic activity">
    <reaction evidence="9">
        <text>a thioglucoside + H2O = a sugar + a thiol.</text>
        <dbReference type="EC" id="3.2.1.147"/>
    </reaction>
</comment>
<evidence type="ECO:0000256" key="7">
    <source>
        <dbReference type="ARBA" id="ARBA00032643"/>
    </source>
</evidence>
<dbReference type="PANTHER" id="PTHR10353">
    <property type="entry name" value="GLYCOSYL HYDROLASE"/>
    <property type="match status" value="1"/>
</dbReference>
<dbReference type="GO" id="GO:0019137">
    <property type="term" value="F:thioglucosidase activity"/>
    <property type="evidence" value="ECO:0007669"/>
    <property type="project" value="UniProtKB-EC"/>
</dbReference>
<comment type="similarity">
    <text evidence="3 10">Belongs to the glycosyl hydrolase 1 family.</text>
</comment>
<accession>A0A8S9PTL5</accession>
<evidence type="ECO:0000313" key="12">
    <source>
        <dbReference type="Proteomes" id="UP000712600"/>
    </source>
</evidence>
<dbReference type="InterPro" id="IPR017853">
    <property type="entry name" value="GH"/>
</dbReference>
<name>A0A8S9PTL5_BRACR</name>
<evidence type="ECO:0000256" key="3">
    <source>
        <dbReference type="ARBA" id="ARBA00010838"/>
    </source>
</evidence>
<dbReference type="Proteomes" id="UP000712600">
    <property type="component" value="Unassembled WGS sequence"/>
</dbReference>
<dbReference type="GO" id="GO:0005773">
    <property type="term" value="C:vacuole"/>
    <property type="evidence" value="ECO:0007669"/>
    <property type="project" value="UniProtKB-SubCell"/>
</dbReference>
<dbReference type="EMBL" id="QGKX02001347">
    <property type="protein sequence ID" value="KAF3524199.1"/>
    <property type="molecule type" value="Genomic_DNA"/>
</dbReference>
<keyword evidence="5" id="KW-0926">Vacuole</keyword>
<dbReference type="GO" id="GO:0008422">
    <property type="term" value="F:beta-glucosidase activity"/>
    <property type="evidence" value="ECO:0007669"/>
    <property type="project" value="TreeGrafter"/>
</dbReference>
<dbReference type="Pfam" id="PF00232">
    <property type="entry name" value="Glyco_hydro_1"/>
    <property type="match status" value="3"/>
</dbReference>
<evidence type="ECO:0000256" key="6">
    <source>
        <dbReference type="ARBA" id="ARBA00022801"/>
    </source>
</evidence>
<proteinExistence type="inferred from homology"/>
<comment type="caution">
    <text evidence="11">The sequence shown here is derived from an EMBL/GenBank/DDBJ whole genome shotgun (WGS) entry which is preliminary data.</text>
</comment>
<comment type="subcellular location">
    <subcellularLocation>
        <location evidence="2">Vacuole</location>
    </subcellularLocation>
</comment>
<dbReference type="AlphaFoldDB" id="A0A8S9PTL5"/>
<comment type="function">
    <text evidence="1">Degradation of glucosinolates (glucose residue linked by a thioglucoside bound to an amino acid derivative) to glucose, sulfate and any of the products: thiocyanates, isothiocyanates, nitriles, epithionitriles or oxazolidine-2-thiones.</text>
</comment>
<protein>
    <recommendedName>
        <fullName evidence="4">thioglucosidase</fullName>
        <ecNumber evidence="4">3.2.1.147</ecNumber>
    </recommendedName>
    <alternativeName>
        <fullName evidence="7">Sinigrinase</fullName>
    </alternativeName>
    <alternativeName>
        <fullName evidence="8">Thioglucosidase</fullName>
    </alternativeName>
</protein>
<evidence type="ECO:0000256" key="9">
    <source>
        <dbReference type="ARBA" id="ARBA00034026"/>
    </source>
</evidence>
<keyword evidence="6" id="KW-0378">Hydrolase</keyword>
<gene>
    <name evidence="11" type="ORF">F2Q69_00048385</name>
</gene>
<dbReference type="EC" id="3.2.1.147" evidence="4"/>
<evidence type="ECO:0000313" key="11">
    <source>
        <dbReference type="EMBL" id="KAF3524199.1"/>
    </source>
</evidence>
<sequence length="467" mass="53006">MAQKLNLDNLAVSADVYRSSFPSTFTFGVATSAYQIEGGWNEGKKGPNIWDKFTHLQGISFLPCSLSQRRLCSLTLCDSGKVLDGSNGDVAVDHYHRYKEDIIELIGALGFTAYRFSISWSRIFPDGLGTEVNEEGIAFYNNIINSLLEKGIQPFVTLYHWDLPSHLQESIGGWTNRKIVDYFGLYAEACFANFGDRVKHWITLNEPLQTSVNGHCIGIFAPGRNEKPLIEPYLVSHHQVLAHATAVSVYRSKYKESQGGQIGLSVDCEWAEANSEKMEDKVAAGRRIDFQLGWFLDPLFFGDYPASMRQKLGDNLPTFTPEEKEFMLQNSWDFLGINHYTSRIIAHVSNNEAESDFYKAQELERNGMDDEDDGSASIHDMLDDKRRVAYFKSYLANVAEAIKDGVDIKGYFAWSLLDNFEWAQGFTKRFGLVYVDYKNGLTRHPKSSAYWFMKFLKGDEDNKGKKE</sequence>
<organism evidence="11 12">
    <name type="scientific">Brassica cretica</name>
    <name type="common">Mustard</name>
    <dbReference type="NCBI Taxonomy" id="69181"/>
    <lineage>
        <taxon>Eukaryota</taxon>
        <taxon>Viridiplantae</taxon>
        <taxon>Streptophyta</taxon>
        <taxon>Embryophyta</taxon>
        <taxon>Tracheophyta</taxon>
        <taxon>Spermatophyta</taxon>
        <taxon>Magnoliopsida</taxon>
        <taxon>eudicotyledons</taxon>
        <taxon>Gunneridae</taxon>
        <taxon>Pentapetalae</taxon>
        <taxon>rosids</taxon>
        <taxon>malvids</taxon>
        <taxon>Brassicales</taxon>
        <taxon>Brassicaceae</taxon>
        <taxon>Brassiceae</taxon>
        <taxon>Brassica</taxon>
    </lineage>
</organism>